<keyword evidence="1" id="KW-0378">Hydrolase</keyword>
<dbReference type="SMART" id="SM00382">
    <property type="entry name" value="AAA"/>
    <property type="match status" value="1"/>
</dbReference>
<dbReference type="GO" id="GO:0016787">
    <property type="term" value="F:hydrolase activity"/>
    <property type="evidence" value="ECO:0007669"/>
    <property type="project" value="UniProtKB-KW"/>
</dbReference>
<dbReference type="GO" id="GO:0000723">
    <property type="term" value="P:telomere maintenance"/>
    <property type="evidence" value="ECO:0007669"/>
    <property type="project" value="InterPro"/>
</dbReference>
<comment type="similarity">
    <text evidence="1">Belongs to the helicase family.</text>
</comment>
<dbReference type="InterPro" id="IPR003593">
    <property type="entry name" value="AAA+_ATPase"/>
</dbReference>
<dbReference type="OrthoDB" id="10050764at2759"/>
<dbReference type="EMBL" id="JAIZAY010000006">
    <property type="protein sequence ID" value="KAJ8040525.1"/>
    <property type="molecule type" value="Genomic_DNA"/>
</dbReference>
<dbReference type="GO" id="GO:0005524">
    <property type="term" value="F:ATP binding"/>
    <property type="evidence" value="ECO:0007669"/>
    <property type="project" value="UniProtKB-KW"/>
</dbReference>
<keyword evidence="1" id="KW-0233">DNA recombination</keyword>
<dbReference type="InterPro" id="IPR051055">
    <property type="entry name" value="PIF1_helicase"/>
</dbReference>
<evidence type="ECO:0000313" key="4">
    <source>
        <dbReference type="Proteomes" id="UP001152320"/>
    </source>
</evidence>
<dbReference type="Pfam" id="PF05970">
    <property type="entry name" value="PIF1"/>
    <property type="match status" value="1"/>
</dbReference>
<keyword evidence="1" id="KW-0547">Nucleotide-binding</keyword>
<keyword evidence="1" id="KW-0067">ATP-binding</keyword>
<dbReference type="InterPro" id="IPR010285">
    <property type="entry name" value="DNA_helicase_pif1-like_DEAD"/>
</dbReference>
<proteinExistence type="inferred from homology"/>
<protein>
    <recommendedName>
        <fullName evidence="1">ATP-dependent DNA helicase</fullName>
        <ecNumber evidence="1">5.6.2.3</ecNumber>
    </recommendedName>
</protein>
<dbReference type="PANTHER" id="PTHR47642:SF7">
    <property type="entry name" value="ATP-DEPENDENT DNA HELICASE PIF1"/>
    <property type="match status" value="1"/>
</dbReference>
<sequence length="240" mass="26905">MEAEIISTAEQGHNFFLLGQPGTGKTYLIQKIEQRLTAGNKRVQVTASTGLAAASLKGRTVHAFFGISDGRYSNDTIIEKIKNNVDFKVVKDRITQTDSLIIDEVSMLSRKIFMQIEAVSRAVRGKEVPFGGIQVILVGDFYQLKPVPNLNYGDPGEVILMEETLKTLIPHHFVLMEVHRQSEQDLVNAVSELSKGLKCSAKTLETLKELERPLPPGKKPVKLFALKYDVEKHNWSVCWR</sequence>
<name>A0A9Q1C8W7_HOLLE</name>
<dbReference type="GO" id="GO:0043139">
    <property type="term" value="F:5'-3' DNA helicase activity"/>
    <property type="evidence" value="ECO:0007669"/>
    <property type="project" value="UniProtKB-EC"/>
</dbReference>
<reference evidence="3" key="1">
    <citation type="submission" date="2021-10" db="EMBL/GenBank/DDBJ databases">
        <title>Tropical sea cucumber genome reveals ecological adaptation and Cuvierian tubules defense mechanism.</title>
        <authorList>
            <person name="Chen T."/>
        </authorList>
    </citation>
    <scope>NUCLEOTIDE SEQUENCE</scope>
    <source>
        <strain evidence="3">Nanhai2018</strain>
        <tissue evidence="3">Muscle</tissue>
    </source>
</reference>
<dbReference type="CDD" id="cd18037">
    <property type="entry name" value="DEXSc_Pif1_like"/>
    <property type="match status" value="1"/>
</dbReference>
<gene>
    <name evidence="3" type="ORF">HOLleu_14841</name>
</gene>
<comment type="catalytic activity">
    <reaction evidence="1">
        <text>ATP + H2O = ADP + phosphate + H(+)</text>
        <dbReference type="Rhea" id="RHEA:13065"/>
        <dbReference type="ChEBI" id="CHEBI:15377"/>
        <dbReference type="ChEBI" id="CHEBI:15378"/>
        <dbReference type="ChEBI" id="CHEBI:30616"/>
        <dbReference type="ChEBI" id="CHEBI:43474"/>
        <dbReference type="ChEBI" id="CHEBI:456216"/>
        <dbReference type="EC" id="5.6.2.3"/>
    </reaction>
</comment>
<comment type="caution">
    <text evidence="3">The sequence shown here is derived from an EMBL/GenBank/DDBJ whole genome shotgun (WGS) entry which is preliminary data.</text>
</comment>
<dbReference type="InterPro" id="IPR027417">
    <property type="entry name" value="P-loop_NTPase"/>
</dbReference>
<evidence type="ECO:0000256" key="1">
    <source>
        <dbReference type="RuleBase" id="RU363044"/>
    </source>
</evidence>
<comment type="cofactor">
    <cofactor evidence="1">
        <name>Mg(2+)</name>
        <dbReference type="ChEBI" id="CHEBI:18420"/>
    </cofactor>
</comment>
<evidence type="ECO:0000259" key="2">
    <source>
        <dbReference type="SMART" id="SM00382"/>
    </source>
</evidence>
<dbReference type="Gene3D" id="3.40.50.300">
    <property type="entry name" value="P-loop containing nucleotide triphosphate hydrolases"/>
    <property type="match status" value="1"/>
</dbReference>
<dbReference type="EC" id="5.6.2.3" evidence="1"/>
<keyword evidence="1" id="KW-0227">DNA damage</keyword>
<dbReference type="SUPFAM" id="SSF52540">
    <property type="entry name" value="P-loop containing nucleoside triphosphate hydrolases"/>
    <property type="match status" value="2"/>
</dbReference>
<dbReference type="Proteomes" id="UP001152320">
    <property type="component" value="Chromosome 6"/>
</dbReference>
<accession>A0A9Q1C8W7</accession>
<dbReference type="GO" id="GO:0006310">
    <property type="term" value="P:DNA recombination"/>
    <property type="evidence" value="ECO:0007669"/>
    <property type="project" value="UniProtKB-KW"/>
</dbReference>
<feature type="domain" description="AAA+ ATPase" evidence="2">
    <location>
        <begin position="11"/>
        <end position="175"/>
    </location>
</feature>
<keyword evidence="1" id="KW-0234">DNA repair</keyword>
<dbReference type="PANTHER" id="PTHR47642">
    <property type="entry name" value="ATP-DEPENDENT DNA HELICASE"/>
    <property type="match status" value="1"/>
</dbReference>
<keyword evidence="1 3" id="KW-0347">Helicase</keyword>
<dbReference type="GO" id="GO:0006281">
    <property type="term" value="P:DNA repair"/>
    <property type="evidence" value="ECO:0007669"/>
    <property type="project" value="UniProtKB-KW"/>
</dbReference>
<dbReference type="AlphaFoldDB" id="A0A9Q1C8W7"/>
<keyword evidence="4" id="KW-1185">Reference proteome</keyword>
<organism evidence="3 4">
    <name type="scientific">Holothuria leucospilota</name>
    <name type="common">Black long sea cucumber</name>
    <name type="synonym">Mertensiothuria leucospilota</name>
    <dbReference type="NCBI Taxonomy" id="206669"/>
    <lineage>
        <taxon>Eukaryota</taxon>
        <taxon>Metazoa</taxon>
        <taxon>Echinodermata</taxon>
        <taxon>Eleutherozoa</taxon>
        <taxon>Echinozoa</taxon>
        <taxon>Holothuroidea</taxon>
        <taxon>Aspidochirotacea</taxon>
        <taxon>Aspidochirotida</taxon>
        <taxon>Holothuriidae</taxon>
        <taxon>Holothuria</taxon>
    </lineage>
</organism>
<evidence type="ECO:0000313" key="3">
    <source>
        <dbReference type="EMBL" id="KAJ8040525.1"/>
    </source>
</evidence>